<keyword evidence="3 4" id="KW-0378">Hydrolase</keyword>
<dbReference type="GO" id="GO:0005992">
    <property type="term" value="P:trehalose biosynthetic process"/>
    <property type="evidence" value="ECO:0007669"/>
    <property type="project" value="UniProtKB-UniPathway"/>
</dbReference>
<dbReference type="InterPro" id="IPR044651">
    <property type="entry name" value="OTSB-like"/>
</dbReference>
<protein>
    <recommendedName>
        <fullName evidence="4">Trehalose 6-phosphate phosphatase</fullName>
        <ecNumber evidence="4">3.1.3.12</ecNumber>
    </recommendedName>
</protein>
<evidence type="ECO:0000256" key="4">
    <source>
        <dbReference type="RuleBase" id="RU361117"/>
    </source>
</evidence>
<comment type="cofactor">
    <cofactor evidence="4">
        <name>Mg(2+)</name>
        <dbReference type="ChEBI" id="CHEBI:18420"/>
    </cofactor>
</comment>
<dbReference type="AlphaFoldDB" id="A0A1S1HJM4"/>
<dbReference type="InterPro" id="IPR023214">
    <property type="entry name" value="HAD_sf"/>
</dbReference>
<dbReference type="OrthoDB" id="9814913at2"/>
<dbReference type="RefSeq" id="WP_070934547.1">
    <property type="nucleotide sequence ID" value="NZ_MIPT01000001.1"/>
</dbReference>
<dbReference type="Gene3D" id="3.30.70.1020">
    <property type="entry name" value="Trehalose-6-phosphate phosphatase related protein, domain 2"/>
    <property type="match status" value="1"/>
</dbReference>
<gene>
    <name evidence="6" type="primary">otsB</name>
    <name evidence="6" type="ORF">BHE75_03430</name>
</gene>
<dbReference type="PANTHER" id="PTHR43768">
    <property type="entry name" value="TREHALOSE 6-PHOSPHATE PHOSPHATASE"/>
    <property type="match status" value="1"/>
</dbReference>
<comment type="pathway">
    <text evidence="1 4">Glycan biosynthesis; trehalose biosynthesis.</text>
</comment>
<evidence type="ECO:0000256" key="1">
    <source>
        <dbReference type="ARBA" id="ARBA00005199"/>
    </source>
</evidence>
<accession>A0A1S1HJM4</accession>
<proteinExistence type="inferred from homology"/>
<dbReference type="EC" id="3.1.3.12" evidence="4"/>
<keyword evidence="4" id="KW-0460">Magnesium</keyword>
<sequence length="257" mass="26920">MNPAVDRGPLPQPPRLPEPPAGLLEGASLFIDFDGTLVDLIDRPDEVIADERLRALLMRLHDRPEGGIAVVSGRSIAQLDAMLGPVAQLIALSGSHGTEHRWNGISAHPVRPETLDAAETELRAFAEAHPGVMVESKSFGAALHYRLAPAAEAAARSLARRIGAETGLAVQPGHMMIELRVPGSDKGVAVRGLMGRPPMAGTRPVFIGDDLTDEPGFIAATELGGCGVLVGAPRESAARYGLADSAAVRAWLAGEHA</sequence>
<dbReference type="Pfam" id="PF02358">
    <property type="entry name" value="Trehalose_PPase"/>
    <property type="match status" value="1"/>
</dbReference>
<dbReference type="GO" id="GO:0046872">
    <property type="term" value="F:metal ion binding"/>
    <property type="evidence" value="ECO:0007669"/>
    <property type="project" value="UniProtKB-KW"/>
</dbReference>
<dbReference type="InterPro" id="IPR036412">
    <property type="entry name" value="HAD-like_sf"/>
</dbReference>
<dbReference type="NCBIfam" id="TIGR01484">
    <property type="entry name" value="HAD-SF-IIB"/>
    <property type="match status" value="1"/>
</dbReference>
<comment type="catalytic activity">
    <reaction evidence="4">
        <text>alpha,alpha-trehalose 6-phosphate + H2O = alpha,alpha-trehalose + phosphate</text>
        <dbReference type="Rhea" id="RHEA:23420"/>
        <dbReference type="ChEBI" id="CHEBI:15377"/>
        <dbReference type="ChEBI" id="CHEBI:16551"/>
        <dbReference type="ChEBI" id="CHEBI:43474"/>
        <dbReference type="ChEBI" id="CHEBI:58429"/>
        <dbReference type="EC" id="3.1.3.12"/>
    </reaction>
</comment>
<name>A0A1S1HJM4_9SPHN</name>
<organism evidence="6 7">
    <name type="scientific">Edaphosphingomonas haloaromaticamans</name>
    <dbReference type="NCBI Taxonomy" id="653954"/>
    <lineage>
        <taxon>Bacteria</taxon>
        <taxon>Pseudomonadati</taxon>
        <taxon>Pseudomonadota</taxon>
        <taxon>Alphaproteobacteria</taxon>
        <taxon>Sphingomonadales</taxon>
        <taxon>Rhizorhabdaceae</taxon>
        <taxon>Edaphosphingomonas</taxon>
    </lineage>
</organism>
<dbReference type="Gene3D" id="3.40.50.1000">
    <property type="entry name" value="HAD superfamily/HAD-like"/>
    <property type="match status" value="1"/>
</dbReference>
<dbReference type="GO" id="GO:0004805">
    <property type="term" value="F:trehalose-phosphatase activity"/>
    <property type="evidence" value="ECO:0007669"/>
    <property type="project" value="UniProtKB-EC"/>
</dbReference>
<dbReference type="PANTHER" id="PTHR43768:SF3">
    <property type="entry name" value="TREHALOSE 6-PHOSPHATE PHOSPHATASE"/>
    <property type="match status" value="1"/>
</dbReference>
<dbReference type="SUPFAM" id="SSF56784">
    <property type="entry name" value="HAD-like"/>
    <property type="match status" value="1"/>
</dbReference>
<feature type="region of interest" description="Disordered" evidence="5">
    <location>
        <begin position="1"/>
        <end position="21"/>
    </location>
</feature>
<dbReference type="InterPro" id="IPR003337">
    <property type="entry name" value="Trehalose_PPase"/>
</dbReference>
<feature type="compositionally biased region" description="Pro residues" evidence="5">
    <location>
        <begin position="10"/>
        <end position="20"/>
    </location>
</feature>
<dbReference type="EMBL" id="MIPT01000001">
    <property type="protein sequence ID" value="OHT21423.1"/>
    <property type="molecule type" value="Genomic_DNA"/>
</dbReference>
<reference evidence="6 7" key="1">
    <citation type="submission" date="2016-09" db="EMBL/GenBank/DDBJ databases">
        <title>Metabolic pathway, cell adaptation mechanisms and a novel monoxygenase revealed through proteogenomic-transcription analysis of a Sphingomonas haloaromaticamans strain degrading the fungicide ortho-phenylphenol.</title>
        <authorList>
            <person name="Perruchon C."/>
            <person name="Papadopoulou E.S."/>
            <person name="Rousidou C."/>
            <person name="Vasileiadis S."/>
            <person name="Tanou G."/>
            <person name="Amoutzias G."/>
            <person name="Molassiotis A."/>
            <person name="Karpouzas D.G."/>
        </authorList>
    </citation>
    <scope>NUCLEOTIDE SEQUENCE [LARGE SCALE GENOMIC DNA]</scope>
    <source>
        <strain evidence="6 7">P3</strain>
    </source>
</reference>
<keyword evidence="4" id="KW-0479">Metal-binding</keyword>
<comment type="similarity">
    <text evidence="2 4">Belongs to the trehalose phosphatase family.</text>
</comment>
<dbReference type="UniPathway" id="UPA00299"/>
<comment type="caution">
    <text evidence="6">The sequence shown here is derived from an EMBL/GenBank/DDBJ whole genome shotgun (WGS) entry which is preliminary data.</text>
</comment>
<evidence type="ECO:0000313" key="7">
    <source>
        <dbReference type="Proteomes" id="UP000179467"/>
    </source>
</evidence>
<evidence type="ECO:0000313" key="6">
    <source>
        <dbReference type="EMBL" id="OHT21423.1"/>
    </source>
</evidence>
<evidence type="ECO:0000256" key="5">
    <source>
        <dbReference type="SAM" id="MobiDB-lite"/>
    </source>
</evidence>
<comment type="function">
    <text evidence="4">Removes the phosphate from trehalose 6-phosphate to produce free trehalose.</text>
</comment>
<dbReference type="Proteomes" id="UP000179467">
    <property type="component" value="Unassembled WGS sequence"/>
</dbReference>
<evidence type="ECO:0000256" key="3">
    <source>
        <dbReference type="ARBA" id="ARBA00022801"/>
    </source>
</evidence>
<dbReference type="InterPro" id="IPR006379">
    <property type="entry name" value="HAD-SF_hydro_IIB"/>
</dbReference>
<keyword evidence="7" id="KW-1185">Reference proteome</keyword>
<evidence type="ECO:0000256" key="2">
    <source>
        <dbReference type="ARBA" id="ARBA00008770"/>
    </source>
</evidence>
<dbReference type="NCBIfam" id="TIGR00685">
    <property type="entry name" value="T6PP"/>
    <property type="match status" value="1"/>
</dbReference>